<reference evidence="2 3" key="1">
    <citation type="submission" date="2017-09" db="EMBL/GenBank/DDBJ databases">
        <title>Genome sequencing of Besnoitia besnoiti strain Bb-Ger1.</title>
        <authorList>
            <person name="Schares G."/>
            <person name="Venepally P."/>
            <person name="Lorenzi H.A."/>
        </authorList>
    </citation>
    <scope>NUCLEOTIDE SEQUENCE [LARGE SCALE GENOMIC DNA]</scope>
    <source>
        <strain evidence="2 3">Bb-Ger1</strain>
    </source>
</reference>
<keyword evidence="1" id="KW-0812">Transmembrane</keyword>
<evidence type="ECO:0008006" key="4">
    <source>
        <dbReference type="Google" id="ProtNLM"/>
    </source>
</evidence>
<accession>A0A2A9ML87</accession>
<dbReference type="AlphaFoldDB" id="A0A2A9ML87"/>
<evidence type="ECO:0000313" key="2">
    <source>
        <dbReference type="EMBL" id="PFH38785.1"/>
    </source>
</evidence>
<dbReference type="VEuPathDB" id="ToxoDB:BESB_011270"/>
<dbReference type="KEGG" id="bbes:BESB_011270"/>
<name>A0A2A9ML87_BESBE</name>
<protein>
    <recommendedName>
        <fullName evidence="4">Membrane magnesium transporter</fullName>
    </recommendedName>
</protein>
<evidence type="ECO:0000256" key="1">
    <source>
        <dbReference type="SAM" id="Phobius"/>
    </source>
</evidence>
<sequence>MSNIGRGVFLAGVGLFVRAAYCVIQARHALRQSGGHLDDFVLPWNVVLLVVVAAAACLAGGLKSLSGFKPIHLAEGETACWDRLHERFNFRLYATRAACVSRLVQNFVTPPPA</sequence>
<keyword evidence="1" id="KW-1133">Transmembrane helix</keyword>
<keyword evidence="3" id="KW-1185">Reference proteome</keyword>
<gene>
    <name evidence="2" type="ORF">BESB_011270</name>
</gene>
<dbReference type="OrthoDB" id="331562at2759"/>
<dbReference type="RefSeq" id="XP_029222794.1">
    <property type="nucleotide sequence ID" value="XM_029359881.1"/>
</dbReference>
<dbReference type="GeneID" id="40306189"/>
<feature type="transmembrane region" description="Helical" evidence="1">
    <location>
        <begin position="41"/>
        <end position="62"/>
    </location>
</feature>
<proteinExistence type="predicted"/>
<dbReference type="EMBL" id="NWUJ01000001">
    <property type="protein sequence ID" value="PFH38785.1"/>
    <property type="molecule type" value="Genomic_DNA"/>
</dbReference>
<evidence type="ECO:0000313" key="3">
    <source>
        <dbReference type="Proteomes" id="UP000224006"/>
    </source>
</evidence>
<dbReference type="Proteomes" id="UP000224006">
    <property type="component" value="Chromosome I"/>
</dbReference>
<keyword evidence="1" id="KW-0472">Membrane</keyword>
<organism evidence="2 3">
    <name type="scientific">Besnoitia besnoiti</name>
    <name type="common">Apicomplexan protozoan</name>
    <dbReference type="NCBI Taxonomy" id="94643"/>
    <lineage>
        <taxon>Eukaryota</taxon>
        <taxon>Sar</taxon>
        <taxon>Alveolata</taxon>
        <taxon>Apicomplexa</taxon>
        <taxon>Conoidasida</taxon>
        <taxon>Coccidia</taxon>
        <taxon>Eucoccidiorida</taxon>
        <taxon>Eimeriorina</taxon>
        <taxon>Sarcocystidae</taxon>
        <taxon>Besnoitia</taxon>
    </lineage>
</organism>
<comment type="caution">
    <text evidence="2">The sequence shown here is derived from an EMBL/GenBank/DDBJ whole genome shotgun (WGS) entry which is preliminary data.</text>
</comment>